<sequence>MEFKDGENAAKLLRAQSHIWNHILSYINSMSLKCVVDLGIPDIIHNYGKPMPLSKLIASLPIHSSKAGNIPRLMRVMIHSGFFSQHNITENELEVEYTLTDDSILLLKGHPFSILPFLLCSNDPILKKPWHHLSTWFKNDDLTPFETAHGMLPWDYANRDPKVNNLLNESMACDAQLIAGVFIEKCKDMLNGLESLVDVGGGTGTMARAIAKSFPRLKCTVFDLPHVVADLQGSENLEYIGGDMFKEIPPADAILLKWILHDWSDEECLKILKNCKEAIKSKGKEGKVIIIDMVIEEDKGDDKSVETQLLFDMGMMVLTTGKERSMKEWGILISSAGFSDYKISPVLGLRSVVEIYP</sequence>
<evidence type="ECO:0000256" key="1">
    <source>
        <dbReference type="ARBA" id="ARBA00022603"/>
    </source>
</evidence>
<dbReference type="PANTHER" id="PTHR11746">
    <property type="entry name" value="O-METHYLTRANSFERASE"/>
    <property type="match status" value="1"/>
</dbReference>
<dbReference type="FunFam" id="1.10.10.10:FF:000213">
    <property type="entry name" value="Coniferyl alcohol 9-O-methyltransferase"/>
    <property type="match status" value="1"/>
</dbReference>
<dbReference type="InterPro" id="IPR036388">
    <property type="entry name" value="WH-like_DNA-bd_sf"/>
</dbReference>
<dbReference type="AlphaFoldDB" id="I3SKV8"/>
<dbReference type="KEGG" id="lja:130733908"/>
<proteinExistence type="evidence at transcript level"/>
<feature type="domain" description="O-methyltransferase dimerisation" evidence="8">
    <location>
        <begin position="20"/>
        <end position="108"/>
    </location>
</feature>
<feature type="active site" description="Proton acceptor" evidence="6">
    <location>
        <position position="261"/>
    </location>
</feature>
<comment type="catalytic activity">
    <reaction evidence="4">
        <text>a 7-hydroxyisoflavone + S-adenosyl-L-methionine = a 7-methoxyisoflavone + S-adenosyl-L-homocysteine + H(+)</text>
        <dbReference type="Rhea" id="RHEA:17933"/>
        <dbReference type="ChEBI" id="CHEBI:15378"/>
        <dbReference type="ChEBI" id="CHEBI:55465"/>
        <dbReference type="ChEBI" id="CHEBI:57856"/>
        <dbReference type="ChEBI" id="CHEBI:59789"/>
        <dbReference type="ChEBI" id="CHEBI:140356"/>
        <dbReference type="EC" id="2.1.1.150"/>
    </reaction>
</comment>
<dbReference type="Gene3D" id="1.10.10.10">
    <property type="entry name" value="Winged helix-like DNA-binding domain superfamily/Winged helix DNA-binding domain"/>
    <property type="match status" value="1"/>
</dbReference>
<keyword evidence="1" id="KW-0489">Methyltransferase</keyword>
<dbReference type="SUPFAM" id="SSF53335">
    <property type="entry name" value="S-adenosyl-L-methionine-dependent methyltransferases"/>
    <property type="match status" value="1"/>
</dbReference>
<evidence type="ECO:0000256" key="6">
    <source>
        <dbReference type="PIRSR" id="PIRSR005739-1"/>
    </source>
</evidence>
<dbReference type="CDD" id="cd02440">
    <property type="entry name" value="AdoMet_MTases"/>
    <property type="match status" value="1"/>
</dbReference>
<evidence type="ECO:0000256" key="3">
    <source>
        <dbReference type="ARBA" id="ARBA00022691"/>
    </source>
</evidence>
<keyword evidence="3" id="KW-0949">S-adenosyl-L-methionine</keyword>
<organism evidence="9">
    <name type="scientific">Lotus japonicus</name>
    <name type="common">Lotus corniculatus var. japonicus</name>
    <dbReference type="NCBI Taxonomy" id="34305"/>
    <lineage>
        <taxon>Eukaryota</taxon>
        <taxon>Viridiplantae</taxon>
        <taxon>Streptophyta</taxon>
        <taxon>Embryophyta</taxon>
        <taxon>Tracheophyta</taxon>
        <taxon>Spermatophyta</taxon>
        <taxon>Magnoliopsida</taxon>
        <taxon>eudicotyledons</taxon>
        <taxon>Gunneridae</taxon>
        <taxon>Pentapetalae</taxon>
        <taxon>rosids</taxon>
        <taxon>fabids</taxon>
        <taxon>Fabales</taxon>
        <taxon>Fabaceae</taxon>
        <taxon>Papilionoideae</taxon>
        <taxon>50 kb inversion clade</taxon>
        <taxon>NPAAA clade</taxon>
        <taxon>Hologalegina</taxon>
        <taxon>robinioid clade</taxon>
        <taxon>Loteae</taxon>
        <taxon>Lotus</taxon>
    </lineage>
</organism>
<dbReference type="SUPFAM" id="SSF46785">
    <property type="entry name" value="Winged helix' DNA-binding domain"/>
    <property type="match status" value="1"/>
</dbReference>
<name>I3SKV8_LOTJA</name>
<dbReference type="InterPro" id="IPR016461">
    <property type="entry name" value="COMT-like"/>
</dbReference>
<dbReference type="OMA" id="NWVDFFP"/>
<dbReference type="Gene3D" id="3.40.50.150">
    <property type="entry name" value="Vaccinia Virus protein VP39"/>
    <property type="match status" value="1"/>
</dbReference>
<evidence type="ECO:0000256" key="5">
    <source>
        <dbReference type="ARBA" id="ARBA00066355"/>
    </source>
</evidence>
<dbReference type="Pfam" id="PF08100">
    <property type="entry name" value="Dimerisation"/>
    <property type="match status" value="1"/>
</dbReference>
<evidence type="ECO:0000259" key="7">
    <source>
        <dbReference type="Pfam" id="PF00891"/>
    </source>
</evidence>
<evidence type="ECO:0000259" key="8">
    <source>
        <dbReference type="Pfam" id="PF08100"/>
    </source>
</evidence>
<dbReference type="GO" id="GO:0009717">
    <property type="term" value="P:isoflavonoid biosynthetic process"/>
    <property type="evidence" value="ECO:0007669"/>
    <property type="project" value="UniProtKB-ARBA"/>
</dbReference>
<dbReference type="Pfam" id="PF00891">
    <property type="entry name" value="Methyltransf_2"/>
    <property type="match status" value="1"/>
</dbReference>
<dbReference type="OrthoDB" id="2410195at2759"/>
<dbReference type="RefSeq" id="XP_057442180.1">
    <property type="nucleotide sequence ID" value="XM_057586197.1"/>
</dbReference>
<dbReference type="GO" id="GO:0033800">
    <property type="term" value="F:isoflavone 7-O-methyltransferase activity"/>
    <property type="evidence" value="ECO:0007669"/>
    <property type="project" value="UniProtKB-EC"/>
</dbReference>
<dbReference type="GO" id="GO:0046983">
    <property type="term" value="F:protein dimerization activity"/>
    <property type="evidence" value="ECO:0007669"/>
    <property type="project" value="InterPro"/>
</dbReference>
<feature type="domain" description="O-methyltransferase C-terminal" evidence="7">
    <location>
        <begin position="130"/>
        <end position="339"/>
    </location>
</feature>
<evidence type="ECO:0000256" key="4">
    <source>
        <dbReference type="ARBA" id="ARBA00050968"/>
    </source>
</evidence>
<reference evidence="9" key="1">
    <citation type="submission" date="2012-05" db="EMBL/GenBank/DDBJ databases">
        <authorList>
            <person name="Krishnakumar V."/>
            <person name="Cheung F."/>
            <person name="Xiao Y."/>
            <person name="Chan A."/>
            <person name="Moskal W.A."/>
            <person name="Town C.D."/>
        </authorList>
    </citation>
    <scope>NUCLEOTIDE SEQUENCE</scope>
</reference>
<dbReference type="InterPro" id="IPR036390">
    <property type="entry name" value="WH_DNA-bd_sf"/>
</dbReference>
<dbReference type="GeneID" id="130733908"/>
<dbReference type="PIRSF" id="PIRSF005739">
    <property type="entry name" value="O-mtase"/>
    <property type="match status" value="1"/>
</dbReference>
<dbReference type="InterPro" id="IPR029063">
    <property type="entry name" value="SAM-dependent_MTases_sf"/>
</dbReference>
<dbReference type="PROSITE" id="PS51683">
    <property type="entry name" value="SAM_OMT_II"/>
    <property type="match status" value="1"/>
</dbReference>
<dbReference type="InterPro" id="IPR001077">
    <property type="entry name" value="COMT_C"/>
</dbReference>
<keyword evidence="2" id="KW-0808">Transferase</keyword>
<dbReference type="InterPro" id="IPR012967">
    <property type="entry name" value="COMT_dimerisation"/>
</dbReference>
<evidence type="ECO:0000256" key="2">
    <source>
        <dbReference type="ARBA" id="ARBA00022679"/>
    </source>
</evidence>
<dbReference type="EMBL" id="BT141106">
    <property type="protein sequence ID" value="AFK40900.1"/>
    <property type="molecule type" value="mRNA"/>
</dbReference>
<evidence type="ECO:0000313" key="9">
    <source>
        <dbReference type="EMBL" id="AFK40900.1"/>
    </source>
</evidence>
<accession>I3SKV8</accession>
<protein>
    <recommendedName>
        <fullName evidence="5">isoflavone 7-O-methyltransferase</fullName>
        <ecNumber evidence="5">2.1.1.150</ecNumber>
    </recommendedName>
</protein>
<dbReference type="FunFam" id="3.40.50.150:FF:000057">
    <property type="entry name" value="O-methyltransferase ZRP4"/>
    <property type="match status" value="1"/>
</dbReference>
<dbReference type="EC" id="2.1.1.150" evidence="5"/>
<dbReference type="GO" id="GO:0032259">
    <property type="term" value="P:methylation"/>
    <property type="evidence" value="ECO:0007669"/>
    <property type="project" value="UniProtKB-KW"/>
</dbReference>